<keyword evidence="6 7" id="KW-0012">Acyltransferase</keyword>
<dbReference type="InterPro" id="IPR001078">
    <property type="entry name" value="2-oxoacid_DH_actylTfrase"/>
</dbReference>
<evidence type="ECO:0000256" key="2">
    <source>
        <dbReference type="ARBA" id="ARBA00007317"/>
    </source>
</evidence>
<gene>
    <name evidence="10" type="ORF">PS2015_837</name>
</gene>
<keyword evidence="4 7" id="KW-0808">Transferase</keyword>
<dbReference type="InterPro" id="IPR023213">
    <property type="entry name" value="CAT-like_dom_sf"/>
</dbReference>
<dbReference type="PANTHER" id="PTHR43178">
    <property type="entry name" value="DIHYDROLIPOAMIDE ACETYLTRANSFERASE COMPONENT OF PYRUVATE DEHYDROGENASE COMPLEX"/>
    <property type="match status" value="1"/>
</dbReference>
<dbReference type="Pfam" id="PF00364">
    <property type="entry name" value="Biotin_lipoyl"/>
    <property type="match status" value="1"/>
</dbReference>
<dbReference type="PANTHER" id="PTHR43178:SF12">
    <property type="entry name" value="DIHYDROLIPOAMIDE ACETYLTRANSFERASE COMPONENT OF PYRUVATE DEHYDROGENASE COMPLEX"/>
    <property type="match status" value="1"/>
</dbReference>
<evidence type="ECO:0000256" key="1">
    <source>
        <dbReference type="ARBA" id="ARBA00001938"/>
    </source>
</evidence>
<protein>
    <recommendedName>
        <fullName evidence="7">Dihydrolipoamide acetyltransferase component of pyruvate dehydrogenase complex</fullName>
        <ecNumber evidence="7">2.3.1.-</ecNumber>
    </recommendedName>
</protein>
<organism evidence="10 11">
    <name type="scientific">Pseudohongiella spirulinae</name>
    <dbReference type="NCBI Taxonomy" id="1249552"/>
    <lineage>
        <taxon>Bacteria</taxon>
        <taxon>Pseudomonadati</taxon>
        <taxon>Pseudomonadota</taxon>
        <taxon>Gammaproteobacteria</taxon>
        <taxon>Pseudomonadales</taxon>
        <taxon>Pseudohongiellaceae</taxon>
        <taxon>Pseudohongiella</taxon>
    </lineage>
</organism>
<dbReference type="EC" id="2.3.1.-" evidence="7"/>
<sequence length="333" mass="35860">MKYFKLPDLGEGLQDAEIVEWHIKAGEQVTEDQIILSVETAKAIVELPAPQAGTVLKLFGEPGDIVHVGDPLLEYDAEQDDSGTVVGEVSSASRDSTAEDDDFIIGSPYDTDAPEPQGRSNDLFEGGQTLKGVQRVMAKNMSKAHAEVVSVSIHDDVDINAWKKGEDPTMRLVRAIAIACQAEPGLNAWYDGERMAVKRHEHIDLGIAVDTPEGLFVPVLRNIAGRDPKDLRKGLNALREAVQTRKIPPQEMRGATITLSNFGTMAGRYANPVIVPPMVAILGAGKIRLEAVATEDGIAAHRVMPLSLSFDHRSVSGGEAARFLAAVIKDLGS</sequence>
<dbReference type="SUPFAM" id="SSF52777">
    <property type="entry name" value="CoA-dependent acyltransferases"/>
    <property type="match status" value="1"/>
</dbReference>
<dbReference type="Gene3D" id="2.40.50.100">
    <property type="match status" value="1"/>
</dbReference>
<dbReference type="PROSITE" id="PS00189">
    <property type="entry name" value="LIPOYL"/>
    <property type="match status" value="1"/>
</dbReference>
<comment type="cofactor">
    <cofactor evidence="1 7">
        <name>(R)-lipoate</name>
        <dbReference type="ChEBI" id="CHEBI:83088"/>
    </cofactor>
</comment>
<dbReference type="SUPFAM" id="SSF51230">
    <property type="entry name" value="Single hybrid motif"/>
    <property type="match status" value="1"/>
</dbReference>
<evidence type="ECO:0000256" key="6">
    <source>
        <dbReference type="ARBA" id="ARBA00023315"/>
    </source>
</evidence>
<dbReference type="InterPro" id="IPR003016">
    <property type="entry name" value="2-oxoA_DH_lipoyl-BS"/>
</dbReference>
<evidence type="ECO:0000256" key="8">
    <source>
        <dbReference type="SAM" id="MobiDB-lite"/>
    </source>
</evidence>
<dbReference type="Pfam" id="PF00198">
    <property type="entry name" value="2-oxoacid_dh"/>
    <property type="match status" value="1"/>
</dbReference>
<proteinExistence type="inferred from homology"/>
<evidence type="ECO:0000256" key="3">
    <source>
        <dbReference type="ARBA" id="ARBA00011484"/>
    </source>
</evidence>
<feature type="domain" description="Lipoyl-binding" evidence="9">
    <location>
        <begin position="1"/>
        <end position="76"/>
    </location>
</feature>
<dbReference type="Proteomes" id="UP000065641">
    <property type="component" value="Chromosome"/>
</dbReference>
<keyword evidence="5 7" id="KW-0450">Lipoyl</keyword>
<dbReference type="InterPro" id="IPR011053">
    <property type="entry name" value="Single_hybrid_motif"/>
</dbReference>
<dbReference type="STRING" id="1249552.PS2015_837"/>
<reference evidence="10 11" key="1">
    <citation type="submission" date="2015-11" db="EMBL/GenBank/DDBJ databases">
        <authorList>
            <person name="Zhang Y."/>
            <person name="Guo Z."/>
        </authorList>
    </citation>
    <scope>NUCLEOTIDE SEQUENCE [LARGE SCALE GENOMIC DNA]</scope>
    <source>
        <strain evidence="10 11">KCTC 32221</strain>
    </source>
</reference>
<feature type="region of interest" description="Disordered" evidence="8">
    <location>
        <begin position="79"/>
        <end position="125"/>
    </location>
</feature>
<dbReference type="PROSITE" id="PS50968">
    <property type="entry name" value="BIOTINYL_LIPOYL"/>
    <property type="match status" value="1"/>
</dbReference>
<dbReference type="EMBL" id="CP013189">
    <property type="protein sequence ID" value="ALO45509.1"/>
    <property type="molecule type" value="Genomic_DNA"/>
</dbReference>
<evidence type="ECO:0000256" key="4">
    <source>
        <dbReference type="ARBA" id="ARBA00022679"/>
    </source>
</evidence>
<accession>A0A0S2KBH3</accession>
<dbReference type="OrthoDB" id="9805770at2"/>
<name>A0A0S2KBH3_9GAMM</name>
<comment type="similarity">
    <text evidence="2 7">Belongs to the 2-oxoacid dehydrogenase family.</text>
</comment>
<dbReference type="InterPro" id="IPR000089">
    <property type="entry name" value="Biotin_lipoyl"/>
</dbReference>
<evidence type="ECO:0000259" key="9">
    <source>
        <dbReference type="PROSITE" id="PS50968"/>
    </source>
</evidence>
<dbReference type="CDD" id="cd06849">
    <property type="entry name" value="lipoyl_domain"/>
    <property type="match status" value="1"/>
</dbReference>
<dbReference type="PATRIC" id="fig|1249552.3.peg.842"/>
<keyword evidence="11" id="KW-1185">Reference proteome</keyword>
<evidence type="ECO:0000256" key="7">
    <source>
        <dbReference type="RuleBase" id="RU003423"/>
    </source>
</evidence>
<dbReference type="GO" id="GO:0016407">
    <property type="term" value="F:acetyltransferase activity"/>
    <property type="evidence" value="ECO:0007669"/>
    <property type="project" value="TreeGrafter"/>
</dbReference>
<dbReference type="KEGG" id="pspi:PS2015_837"/>
<dbReference type="InterPro" id="IPR050743">
    <property type="entry name" value="2-oxoacid_DH_E2_comp"/>
</dbReference>
<evidence type="ECO:0000313" key="11">
    <source>
        <dbReference type="Proteomes" id="UP000065641"/>
    </source>
</evidence>
<comment type="subunit">
    <text evidence="3">Forms a 24-polypeptide structural core with octahedral symmetry.</text>
</comment>
<dbReference type="RefSeq" id="WP_058021043.1">
    <property type="nucleotide sequence ID" value="NZ_CP013189.1"/>
</dbReference>
<dbReference type="AlphaFoldDB" id="A0A0S2KBH3"/>
<dbReference type="GO" id="GO:0031405">
    <property type="term" value="F:lipoic acid binding"/>
    <property type="evidence" value="ECO:0007669"/>
    <property type="project" value="TreeGrafter"/>
</dbReference>
<dbReference type="Gene3D" id="3.30.559.10">
    <property type="entry name" value="Chloramphenicol acetyltransferase-like domain"/>
    <property type="match status" value="1"/>
</dbReference>
<dbReference type="GO" id="GO:0005737">
    <property type="term" value="C:cytoplasm"/>
    <property type="evidence" value="ECO:0007669"/>
    <property type="project" value="TreeGrafter"/>
</dbReference>
<evidence type="ECO:0000313" key="10">
    <source>
        <dbReference type="EMBL" id="ALO45509.1"/>
    </source>
</evidence>
<evidence type="ECO:0000256" key="5">
    <source>
        <dbReference type="ARBA" id="ARBA00022823"/>
    </source>
</evidence>